<accession>A0A7W8ZVY7</accession>
<organism evidence="1 2">
    <name type="scientific">Cryobacterium roopkundense</name>
    <dbReference type="NCBI Taxonomy" id="1001240"/>
    <lineage>
        <taxon>Bacteria</taxon>
        <taxon>Bacillati</taxon>
        <taxon>Actinomycetota</taxon>
        <taxon>Actinomycetes</taxon>
        <taxon>Micrococcales</taxon>
        <taxon>Microbacteriaceae</taxon>
        <taxon>Cryobacterium</taxon>
    </lineage>
</organism>
<evidence type="ECO:0000313" key="1">
    <source>
        <dbReference type="EMBL" id="MBB5641053.1"/>
    </source>
</evidence>
<reference evidence="1 2" key="1">
    <citation type="submission" date="2020-08" db="EMBL/GenBank/DDBJ databases">
        <title>Sequencing the genomes of 1000 actinobacteria strains.</title>
        <authorList>
            <person name="Klenk H.-P."/>
        </authorList>
    </citation>
    <scope>NUCLEOTIDE SEQUENCE [LARGE SCALE GENOMIC DNA]</scope>
    <source>
        <strain evidence="1 2">DSM 21065</strain>
    </source>
</reference>
<sequence length="109" mass="12080">MSDELLLTQLASEREHARHAVDGLTEAEMNAPLVPSGWTITRLLNHLAFDGEMFWISAVLGGDPEAIAELHNGWASRPMPGAEAVNIYRHQIRRSNRILAKVDLDDPPS</sequence>
<name>A0A7W8ZVY7_9MICO</name>
<protein>
    <recommendedName>
        <fullName evidence="3">Mycothiol-dependent maleylpyruvate isomerase metal-binding domain-containing protein</fullName>
    </recommendedName>
</protein>
<dbReference type="SUPFAM" id="SSF109854">
    <property type="entry name" value="DinB/YfiT-like putative metalloenzymes"/>
    <property type="match status" value="1"/>
</dbReference>
<proteinExistence type="predicted"/>
<dbReference type="AlphaFoldDB" id="A0A7W8ZVY7"/>
<dbReference type="InterPro" id="IPR007061">
    <property type="entry name" value="MST-like"/>
</dbReference>
<dbReference type="Gene3D" id="1.20.120.450">
    <property type="entry name" value="dinb family like domain"/>
    <property type="match status" value="1"/>
</dbReference>
<dbReference type="InterPro" id="IPR034660">
    <property type="entry name" value="DinB/YfiT-like"/>
</dbReference>
<gene>
    <name evidence="1" type="ORF">BJ997_001601</name>
</gene>
<dbReference type="Proteomes" id="UP000561726">
    <property type="component" value="Unassembled WGS sequence"/>
</dbReference>
<evidence type="ECO:0000313" key="2">
    <source>
        <dbReference type="Proteomes" id="UP000561726"/>
    </source>
</evidence>
<dbReference type="EMBL" id="JACHBQ010000001">
    <property type="protein sequence ID" value="MBB5641053.1"/>
    <property type="molecule type" value="Genomic_DNA"/>
</dbReference>
<evidence type="ECO:0008006" key="3">
    <source>
        <dbReference type="Google" id="ProtNLM"/>
    </source>
</evidence>
<dbReference type="Pfam" id="PF04978">
    <property type="entry name" value="MST"/>
    <property type="match status" value="1"/>
</dbReference>
<comment type="caution">
    <text evidence="1">The sequence shown here is derived from an EMBL/GenBank/DDBJ whole genome shotgun (WGS) entry which is preliminary data.</text>
</comment>